<dbReference type="KEGG" id="cprv:CYPRO_2197"/>
<dbReference type="Gene3D" id="2.60.120.200">
    <property type="match status" value="2"/>
</dbReference>
<organism evidence="7 8">
    <name type="scientific">Cyclonatronum proteinivorum</name>
    <dbReference type="NCBI Taxonomy" id="1457365"/>
    <lineage>
        <taxon>Bacteria</taxon>
        <taxon>Pseudomonadati</taxon>
        <taxon>Balneolota</taxon>
        <taxon>Balneolia</taxon>
        <taxon>Balneolales</taxon>
        <taxon>Cyclonatronaceae</taxon>
        <taxon>Cyclonatronum</taxon>
    </lineage>
</organism>
<dbReference type="SUPFAM" id="SSF49899">
    <property type="entry name" value="Concanavalin A-like lectins/glucanases"/>
    <property type="match status" value="2"/>
</dbReference>
<evidence type="ECO:0000256" key="3">
    <source>
        <dbReference type="ARBA" id="ARBA00022729"/>
    </source>
</evidence>
<keyword evidence="3" id="KW-0732">Signal</keyword>
<name>A0A345ULU3_9BACT</name>
<dbReference type="PANTHER" id="PTHR19277:SF125">
    <property type="entry name" value="B6"/>
    <property type="match status" value="1"/>
</dbReference>
<keyword evidence="2" id="KW-0479">Metal-binding</keyword>
<dbReference type="InterPro" id="IPR006558">
    <property type="entry name" value="LamG-like"/>
</dbReference>
<protein>
    <submittedName>
        <fullName evidence="7">Por secretion system C-terminal sorting domain-containing protein</fullName>
    </submittedName>
</protein>
<sequence length="2129" mass="228006">MFNMNSISSLLVSIALTLLISLLIPAFGISEAKGQDFAGGDGQSAETAFQISNWYHLNNIKSHMTSHFVLLNDLNSSTEGYHTVASPSANNGLGWIPIGIFFAPFEGSLDGGGFTVADLHIINSPNPFVAAFIGIAFNASLKDLHLRNVNISGTGIAAGVAGAFDNSVMERVSVSGNITVPTDANCCYASGITLRAGGNSTLTEIMADVNITGAYNLSAIAGIVEEDASITKAIARGTLNGSNQLGGIAAENNGTISNSYSTVILQGATNSGGLVAVDYGHISNSWVSAGSNDGQIRPVTGICNSCTRANVYYNTDGPATLSEPSTATGLTEAQMLSQNSFSGFDFTPSTGVWQIGTELSGSFPYLQGFTYDSPLVSNGPNPLPGLQLFAGGNGSGDTPYLISNWFHLNNVRHRLGSHHKLTNHLDSNTLAYEELASPQADGGAGWMPLGTFTGTFSGDGYAISNLFINRPDWNDMGLFSILRGGTVRDLMLLDVDFTGRMAGGPVAGVGDANFVVYKVFTTGFVKTAGHDSFGGARGSAGGLIGRFSNNGSVYDVHTAVRLRGAHGGGLFGSGAYDGGTMNISNVHISCNFDEIHRRDWIGALTGRFGNTVVPQNIEGLFWDESVTGGLAITKQLNLLPLPGGGQALNSAQMRTKSVFENAGFDFDTIWEIQEGDYESYPYLQVHRYNEPGDINPQFPIPALRLKLENLTEEPLGAGTAMAFNGTSDYINTRMSDTMLGIPQDSFTVEAWIRLNNTSGDNPILGHPSMVANNASLHLIVRNAQLNMGFFGNDLTAARSLQANRWYHVAFVFDNNAGEQRIYVDGIFSGLRETYAFDAHPDGINAPLLIGRWINEYFNGSMNELRIWQGARTTAEIQAGMNRTLPRNTPGLLANYTFNEAQTDGYFNPDHSGNRIFEVTQNAPVTIADIVNNPSWFAPVMPLGQHSIFLPPNTISESLSDANLSIQAQLGLGSLSLYRYGNNSSGFIALNTSDPVAAEFDESTPFINRTDAVFGVFPTSNSTTATLTLNYDFYEDGALQLLTRSGEGSKWIRATGWTHDPVQKTYTFTGSVQEQQLALTRPVTTLQSRVMYTGNDASGNVLLTLEVSNTGLSDLAAVEVQITGQNIENLSSPNDALSGSTWTIPALKGGEQTQLHISGELTAYLGEVSLSIAASNFESEAGSVLNASGIAIPEAFGAEGALSFSGGSFLPTGKNATELGLTEASFTIETWVRFNTLPGGDAPIAGAPTGGTESNSLHLLARNQRLHMGFWGNDTTAGTQLQTGVWYHAAFVYDLATQEQRIYLNGQLDGTGAEKPPLTGTAELHIGRFVENNFLDGTLDEFRIWNRALSQAEIQQHMHEVVGISSPRFQDLTVYLRFDDRSGTSAADLRGTATGSFQGSPQWVTQSSAPIGQFGNTLIPGQTASAGPQGAEVSIQNLSGGGLSMFVSATIDLRDRRSSDAGEHFPGGLEARRRGVSWNFIPENTNVQGSITLSYNHTSEQTGLSDTGSYTQGLVERVLYRETPESQWQIQTDWTQNAQDQTFTRTGPVVAGEYSTALVIDTIVPVTPNRSGWRIIGAPGPLATYAEVLADIWTQGYPGAGNSEDGDSNVYLYNEISRIWQIPLHSSHIFGTRSAETQASGKAALIFMYEDEDDNALQVRHTGFPLLTDAEISLTNTNPDNLPGSAGWHLVSNPYPFPVSWEAVAANGLSGVSPGIFVFDNTLFSNEGGYRLFTPGTGGLLGETAHDGIIPPFQGFWVQANAAHGQTSAITITPAHAATGGNLHRAGASGEPFSATAEAGAAPLAAAESLLMAIRAEHPVSGREDVALVSLFEDNASALMPVYRPAGLTQHRLTVELWDEDGFPALKQYHAPAYGSVLQIPLHIRSSRSGLHRLTLSETWLAHEAADDIRVYLTDQHTGEQYEWHAGSAIEVQLETALSRSLPQTGGLTAVESNREGSRRARRQQTAYIPENTRAAIPDAFSAAPAPTRMQAPRALPVSLLSEELHGGSLHGEAEARFLLEIHYGTPTHEGGDTASEIPLTFELNQNYPNPFNPGTSIRYALPEAAEVRLEVFNLLGQRVALLQNGLQTAGFHTAAFDASRLASGVYVYRLHAVSDNRTFTQTRKMTLVK</sequence>
<keyword evidence="4" id="KW-0106">Calcium</keyword>
<dbReference type="Pfam" id="PF13385">
    <property type="entry name" value="Laminin_G_3"/>
    <property type="match status" value="2"/>
</dbReference>
<evidence type="ECO:0000313" key="8">
    <source>
        <dbReference type="Proteomes" id="UP000254808"/>
    </source>
</evidence>
<evidence type="ECO:0000256" key="5">
    <source>
        <dbReference type="ARBA" id="ARBA00023157"/>
    </source>
</evidence>
<dbReference type="GO" id="GO:0046872">
    <property type="term" value="F:metal ion binding"/>
    <property type="evidence" value="ECO:0007669"/>
    <property type="project" value="UniProtKB-KW"/>
</dbReference>
<dbReference type="Gene3D" id="2.160.20.110">
    <property type="match status" value="2"/>
</dbReference>
<reference evidence="7 8" key="1">
    <citation type="submission" date="2018-03" db="EMBL/GenBank/DDBJ databases">
        <title>Phenotypic and genomic properties of Cyclonatronum proteinivorum gen. nov., sp. nov., a haloalkaliphilic bacteroidete from soda lakes possessing Na+-translocating rhodopsin.</title>
        <authorList>
            <person name="Toshchakov S.V."/>
            <person name="Korzhenkov A."/>
            <person name="Samarov N.I."/>
            <person name="Kublanov I.V."/>
            <person name="Muntyan M.S."/>
            <person name="Sorokin D.Y."/>
        </authorList>
    </citation>
    <scope>NUCLEOTIDE SEQUENCE [LARGE SCALE GENOMIC DNA]</scope>
    <source>
        <strain evidence="7 8">Omega</strain>
    </source>
</reference>
<evidence type="ECO:0000313" key="7">
    <source>
        <dbReference type="EMBL" id="AXJ01445.1"/>
    </source>
</evidence>
<evidence type="ECO:0000256" key="1">
    <source>
        <dbReference type="ARBA" id="ARBA00001913"/>
    </source>
</evidence>
<dbReference type="NCBIfam" id="TIGR04183">
    <property type="entry name" value="Por_Secre_tail"/>
    <property type="match status" value="1"/>
</dbReference>
<keyword evidence="5" id="KW-1015">Disulfide bond</keyword>
<dbReference type="Gene3D" id="2.60.40.4070">
    <property type="match status" value="1"/>
</dbReference>
<evidence type="ECO:0000259" key="6">
    <source>
        <dbReference type="SMART" id="SM00560"/>
    </source>
</evidence>
<dbReference type="EMBL" id="CP027806">
    <property type="protein sequence ID" value="AXJ01445.1"/>
    <property type="molecule type" value="Genomic_DNA"/>
</dbReference>
<dbReference type="OrthoDB" id="9792444at2"/>
<gene>
    <name evidence="7" type="ORF">CYPRO_2197</name>
</gene>
<dbReference type="SMART" id="SM00560">
    <property type="entry name" value="LamGL"/>
    <property type="match status" value="2"/>
</dbReference>
<evidence type="ECO:0000256" key="4">
    <source>
        <dbReference type="ARBA" id="ARBA00022837"/>
    </source>
</evidence>
<dbReference type="Proteomes" id="UP000254808">
    <property type="component" value="Chromosome"/>
</dbReference>
<feature type="domain" description="LamG-like jellyroll fold" evidence="6">
    <location>
        <begin position="1223"/>
        <end position="1351"/>
    </location>
</feature>
<feature type="domain" description="LamG-like jellyroll fold" evidence="6">
    <location>
        <begin position="744"/>
        <end position="874"/>
    </location>
</feature>
<proteinExistence type="predicted"/>
<evidence type="ECO:0000256" key="2">
    <source>
        <dbReference type="ARBA" id="ARBA00022723"/>
    </source>
</evidence>
<dbReference type="InterPro" id="IPR051360">
    <property type="entry name" value="Neuronal_Pentraxin_Related"/>
</dbReference>
<dbReference type="InterPro" id="IPR013320">
    <property type="entry name" value="ConA-like_dom_sf"/>
</dbReference>
<comment type="cofactor">
    <cofactor evidence="1">
        <name>Ca(2+)</name>
        <dbReference type="ChEBI" id="CHEBI:29108"/>
    </cofactor>
</comment>
<accession>A0A345ULU3</accession>
<keyword evidence="8" id="KW-1185">Reference proteome</keyword>
<dbReference type="InterPro" id="IPR026444">
    <property type="entry name" value="Secre_tail"/>
</dbReference>
<dbReference type="RefSeq" id="WP_114984634.1">
    <property type="nucleotide sequence ID" value="NZ_CP027806.1"/>
</dbReference>
<dbReference type="PANTHER" id="PTHR19277">
    <property type="entry name" value="PENTRAXIN"/>
    <property type="match status" value="1"/>
</dbReference>